<feature type="region of interest" description="Disordered" evidence="1">
    <location>
        <begin position="94"/>
        <end position="125"/>
    </location>
</feature>
<protein>
    <submittedName>
        <fullName evidence="2">Uncharacterized protein</fullName>
    </submittedName>
</protein>
<keyword evidence="3" id="KW-1185">Reference proteome</keyword>
<reference evidence="2 3" key="1">
    <citation type="journal article" date="2014" name="Genome Announc.">
        <title>Genome Sequence of Yersinia similis Y228T, a Member of the Yersinia pseudotuberculosis Complex.</title>
        <authorList>
            <person name="Sprague L.D."/>
            <person name="Neubauer H."/>
        </authorList>
    </citation>
    <scope>NUCLEOTIDE SEQUENCE [LARGE SCALE GENOMIC DNA]</scope>
    <source>
        <strain evidence="2 3">228</strain>
    </source>
</reference>
<organism evidence="2 3">
    <name type="scientific">Yersinia similis</name>
    <dbReference type="NCBI Taxonomy" id="367190"/>
    <lineage>
        <taxon>Bacteria</taxon>
        <taxon>Pseudomonadati</taxon>
        <taxon>Pseudomonadota</taxon>
        <taxon>Gammaproteobacteria</taxon>
        <taxon>Enterobacterales</taxon>
        <taxon>Yersiniaceae</taxon>
        <taxon>Yersinia</taxon>
    </lineage>
</organism>
<dbReference type="EMBL" id="CP007230">
    <property type="protein sequence ID" value="AHK22009.1"/>
    <property type="molecule type" value="Genomic_DNA"/>
</dbReference>
<evidence type="ECO:0000313" key="2">
    <source>
        <dbReference type="EMBL" id="AHK22009.1"/>
    </source>
</evidence>
<evidence type="ECO:0000313" key="3">
    <source>
        <dbReference type="Proteomes" id="UP000019439"/>
    </source>
</evidence>
<proteinExistence type="predicted"/>
<evidence type="ECO:0000256" key="1">
    <source>
        <dbReference type="SAM" id="MobiDB-lite"/>
    </source>
</evidence>
<accession>A0ABM5Q5D6</accession>
<name>A0ABM5Q5D6_9GAMM</name>
<gene>
    <name evidence="2" type="ORF">BF17_18060</name>
</gene>
<dbReference type="Proteomes" id="UP000019439">
    <property type="component" value="Chromosome"/>
</dbReference>
<sequence>MVEQSLEQYDRLLISDPDEQEELGKRIEFLRRHSKMLNAFKSAVQNSCFVAGASTGHLELLTETAAMELYLDEVQEEIFLRVAKAERAMELDAEKDHLPPIKRKAPAIKPGLSQECGTNRKPTED</sequence>